<dbReference type="PANTHER" id="PTHR19282:SF452">
    <property type="entry name" value="LD03691P"/>
    <property type="match status" value="1"/>
</dbReference>
<dbReference type="PROSITE" id="PS00421">
    <property type="entry name" value="TM4_1"/>
    <property type="match status" value="1"/>
</dbReference>
<comment type="similarity">
    <text evidence="2 7">Belongs to the tetraspanin (TM4SF) family.</text>
</comment>
<dbReference type="Pfam" id="PF00335">
    <property type="entry name" value="Tetraspanin"/>
    <property type="match status" value="1"/>
</dbReference>
<keyword evidence="17" id="KW-1185">Reference proteome</keyword>
<evidence type="ECO:0000256" key="7">
    <source>
        <dbReference type="RuleBase" id="RU361218"/>
    </source>
</evidence>
<feature type="disulfide bond" evidence="6">
    <location>
        <begin position="160"/>
        <end position="180"/>
    </location>
</feature>
<evidence type="ECO:0000313" key="13">
    <source>
        <dbReference type="EMBL" id="CAF4216040.1"/>
    </source>
</evidence>
<evidence type="ECO:0000313" key="10">
    <source>
        <dbReference type="EMBL" id="CAF3718750.1"/>
    </source>
</evidence>
<dbReference type="InterPro" id="IPR008952">
    <property type="entry name" value="Tetraspanin_EC2_sf"/>
</dbReference>
<organism evidence="9 16">
    <name type="scientific">Rotaria socialis</name>
    <dbReference type="NCBI Taxonomy" id="392032"/>
    <lineage>
        <taxon>Eukaryota</taxon>
        <taxon>Metazoa</taxon>
        <taxon>Spiralia</taxon>
        <taxon>Gnathifera</taxon>
        <taxon>Rotifera</taxon>
        <taxon>Eurotatoria</taxon>
        <taxon>Bdelloidea</taxon>
        <taxon>Philodinida</taxon>
        <taxon>Philodinidae</taxon>
        <taxon>Rotaria</taxon>
    </lineage>
</organism>
<dbReference type="PRINTS" id="PR00259">
    <property type="entry name" value="TMFOUR"/>
</dbReference>
<dbReference type="EMBL" id="CAJOBP010000199">
    <property type="protein sequence ID" value="CAF4139388.1"/>
    <property type="molecule type" value="Genomic_DNA"/>
</dbReference>
<dbReference type="EMBL" id="CAJNYD010003610">
    <property type="protein sequence ID" value="CAF3530324.1"/>
    <property type="molecule type" value="Genomic_DNA"/>
</dbReference>
<evidence type="ECO:0000313" key="16">
    <source>
        <dbReference type="Proteomes" id="UP000663833"/>
    </source>
</evidence>
<dbReference type="OrthoDB" id="438211at2759"/>
<gene>
    <name evidence="11" type="ORF">FME351_LOCUS32271</name>
    <name evidence="10" type="ORF">GRG538_LOCUS29504</name>
    <name evidence="14" type="ORF">HFQ381_LOCUS15502</name>
    <name evidence="9" type="ORF">LUA448_LOCUS26937</name>
    <name evidence="15" type="ORF">QYT958_LOCUS359</name>
    <name evidence="8" type="ORF">TIS948_LOCUS10013</name>
    <name evidence="13" type="ORF">TSG867_LOCUS995</name>
    <name evidence="12" type="ORF">UJA718_LOCUS2796</name>
</gene>
<keyword evidence="3 7" id="KW-0812">Transmembrane</keyword>
<dbReference type="Proteomes" id="UP000663833">
    <property type="component" value="Unassembled WGS sequence"/>
</dbReference>
<feature type="transmembrane region" description="Helical" evidence="7">
    <location>
        <begin position="59"/>
        <end position="87"/>
    </location>
</feature>
<dbReference type="SUPFAM" id="SSF48652">
    <property type="entry name" value="Tetraspanin"/>
    <property type="match status" value="1"/>
</dbReference>
<evidence type="ECO:0000256" key="2">
    <source>
        <dbReference type="ARBA" id="ARBA00006840"/>
    </source>
</evidence>
<dbReference type="EMBL" id="CAJNYU010004617">
    <property type="protein sequence ID" value="CAF3776688.1"/>
    <property type="molecule type" value="Genomic_DNA"/>
</dbReference>
<evidence type="ECO:0000313" key="12">
    <source>
        <dbReference type="EMBL" id="CAF4139388.1"/>
    </source>
</evidence>
<keyword evidence="4 7" id="KW-1133">Transmembrane helix</keyword>
<evidence type="ECO:0000313" key="15">
    <source>
        <dbReference type="EMBL" id="CAF4446835.1"/>
    </source>
</evidence>
<accession>A0A818IXI7</accession>
<feature type="transmembrane region" description="Helical" evidence="7">
    <location>
        <begin position="202"/>
        <end position="228"/>
    </location>
</feature>
<evidence type="ECO:0000313" key="9">
    <source>
        <dbReference type="EMBL" id="CAF3530324.1"/>
    </source>
</evidence>
<reference evidence="9" key="1">
    <citation type="submission" date="2021-02" db="EMBL/GenBank/DDBJ databases">
        <authorList>
            <person name="Nowell W R."/>
        </authorList>
    </citation>
    <scope>NUCLEOTIDE SEQUENCE</scope>
</reference>
<keyword evidence="5 7" id="KW-0472">Membrane</keyword>
<dbReference type="Proteomes" id="UP000663848">
    <property type="component" value="Unassembled WGS sequence"/>
</dbReference>
<dbReference type="Proteomes" id="UP000663872">
    <property type="component" value="Unassembled WGS sequence"/>
</dbReference>
<dbReference type="EMBL" id="CAJOBQ010000021">
    <property type="protein sequence ID" value="CAF4216040.1"/>
    <property type="molecule type" value="Genomic_DNA"/>
</dbReference>
<dbReference type="EMBL" id="CAJOBR010000015">
    <property type="protein sequence ID" value="CAF4446835.1"/>
    <property type="molecule type" value="Genomic_DNA"/>
</dbReference>
<comment type="caution">
    <text evidence="9">The sequence shown here is derived from an EMBL/GenBank/DDBJ whole genome shotgun (WGS) entry which is preliminary data.</text>
</comment>
<dbReference type="PANTHER" id="PTHR19282">
    <property type="entry name" value="TETRASPANIN"/>
    <property type="match status" value="1"/>
</dbReference>
<sequence length="250" mass="26925">MVHLSGGSSVMRGVLLVLNVLFVIIGLVLIGVGIYIKVDNNFASILSKLTTDGSLEIKTIGFLAFVMIGGGVFTLLIALLGCMGALWGQRCLLYLYAIILFLLMILELVGVILAVVYKGKLKKYIEEPLFKVLDDALSKNPPAKDVISGFEELEKAMKCCGVHNISDYERHAYKPKSPACKNPKAVGCSEAIIDWFNKNLPIIGGTLGGILVVELFGLIGACVLASIIKRSGSDYSTGPPMPKFMRGGRN</sequence>
<name>A0A818IXI7_9BILA</name>
<dbReference type="Proteomes" id="UP000663869">
    <property type="component" value="Unassembled WGS sequence"/>
</dbReference>
<evidence type="ECO:0000313" key="17">
    <source>
        <dbReference type="Proteomes" id="UP000663873"/>
    </source>
</evidence>
<feature type="transmembrane region" description="Helical" evidence="7">
    <location>
        <begin position="93"/>
        <end position="117"/>
    </location>
</feature>
<dbReference type="EMBL" id="CAJOBO010001056">
    <property type="protein sequence ID" value="CAF4331822.1"/>
    <property type="molecule type" value="Genomic_DNA"/>
</dbReference>
<dbReference type="Proteomes" id="UP000663862">
    <property type="component" value="Unassembled WGS sequence"/>
</dbReference>
<dbReference type="InterPro" id="IPR018503">
    <property type="entry name" value="Tetraspanin_CS"/>
</dbReference>
<comment type="subcellular location">
    <subcellularLocation>
        <location evidence="1 7">Membrane</location>
        <topology evidence="1 7">Multi-pass membrane protein</topology>
    </subcellularLocation>
</comment>
<dbReference type="Proteomes" id="UP000663825">
    <property type="component" value="Unassembled WGS sequence"/>
</dbReference>
<evidence type="ECO:0000256" key="5">
    <source>
        <dbReference type="ARBA" id="ARBA00023136"/>
    </source>
</evidence>
<keyword evidence="6" id="KW-1015">Disulfide bond</keyword>
<dbReference type="AlphaFoldDB" id="A0A818IXI7"/>
<feature type="transmembrane region" description="Helical" evidence="7">
    <location>
        <begin position="14"/>
        <end position="38"/>
    </location>
</feature>
<evidence type="ECO:0000313" key="14">
    <source>
        <dbReference type="EMBL" id="CAF4331822.1"/>
    </source>
</evidence>
<dbReference type="InterPro" id="IPR000301">
    <property type="entry name" value="Tetraspanin_animals"/>
</dbReference>
<evidence type="ECO:0000256" key="4">
    <source>
        <dbReference type="ARBA" id="ARBA00022989"/>
    </source>
</evidence>
<dbReference type="GO" id="GO:0016020">
    <property type="term" value="C:membrane"/>
    <property type="evidence" value="ECO:0007669"/>
    <property type="project" value="UniProtKB-SubCell"/>
</dbReference>
<proteinExistence type="inferred from homology"/>
<dbReference type="Proteomes" id="UP000663873">
    <property type="component" value="Unassembled WGS sequence"/>
</dbReference>
<evidence type="ECO:0000256" key="3">
    <source>
        <dbReference type="ARBA" id="ARBA00022692"/>
    </source>
</evidence>
<dbReference type="Proteomes" id="UP000663851">
    <property type="component" value="Unassembled WGS sequence"/>
</dbReference>
<dbReference type="InterPro" id="IPR018499">
    <property type="entry name" value="Tetraspanin/Peripherin"/>
</dbReference>
<evidence type="ECO:0000256" key="6">
    <source>
        <dbReference type="PIRSR" id="PIRSR002419-1"/>
    </source>
</evidence>
<dbReference type="EMBL" id="CAJNXB010001308">
    <property type="protein sequence ID" value="CAF3156625.1"/>
    <property type="molecule type" value="Genomic_DNA"/>
</dbReference>
<evidence type="ECO:0000313" key="11">
    <source>
        <dbReference type="EMBL" id="CAF3776688.1"/>
    </source>
</evidence>
<dbReference type="EMBL" id="CAJNYT010005181">
    <property type="protein sequence ID" value="CAF3718750.1"/>
    <property type="molecule type" value="Genomic_DNA"/>
</dbReference>
<dbReference type="PIRSF" id="PIRSF002419">
    <property type="entry name" value="Tetraspanin"/>
    <property type="match status" value="1"/>
</dbReference>
<dbReference type="Gene3D" id="1.10.1450.10">
    <property type="entry name" value="Tetraspanin"/>
    <property type="match status" value="1"/>
</dbReference>
<protein>
    <recommendedName>
        <fullName evidence="7">Tetraspanin</fullName>
    </recommendedName>
</protein>
<evidence type="ECO:0000313" key="8">
    <source>
        <dbReference type="EMBL" id="CAF3156625.1"/>
    </source>
</evidence>
<evidence type="ECO:0000256" key="1">
    <source>
        <dbReference type="ARBA" id="ARBA00004141"/>
    </source>
</evidence>